<dbReference type="AlphaFoldDB" id="M8AMV3"/>
<reference evidence="1" key="1">
    <citation type="journal article" date="2013" name="Nature">
        <title>Draft genome of the wheat A-genome progenitor Triticum urartu.</title>
        <authorList>
            <person name="Ling H.Q."/>
            <person name="Zhao S."/>
            <person name="Liu D."/>
            <person name="Wang J."/>
            <person name="Sun H."/>
            <person name="Zhang C."/>
            <person name="Fan H."/>
            <person name="Li D."/>
            <person name="Dong L."/>
            <person name="Tao Y."/>
            <person name="Gao C."/>
            <person name="Wu H."/>
            <person name="Li Y."/>
            <person name="Cui Y."/>
            <person name="Guo X."/>
            <person name="Zheng S."/>
            <person name="Wang B."/>
            <person name="Yu K."/>
            <person name="Liang Q."/>
            <person name="Yang W."/>
            <person name="Lou X."/>
            <person name="Chen J."/>
            <person name="Feng M."/>
            <person name="Jian J."/>
            <person name="Zhang X."/>
            <person name="Luo G."/>
            <person name="Jiang Y."/>
            <person name="Liu J."/>
            <person name="Wang Z."/>
            <person name="Sha Y."/>
            <person name="Zhang B."/>
            <person name="Wu H."/>
            <person name="Tang D."/>
            <person name="Shen Q."/>
            <person name="Xue P."/>
            <person name="Zou S."/>
            <person name="Wang X."/>
            <person name="Liu X."/>
            <person name="Wang F."/>
            <person name="Yang Y."/>
            <person name="An X."/>
            <person name="Dong Z."/>
            <person name="Zhang K."/>
            <person name="Zhang X."/>
            <person name="Luo M.C."/>
            <person name="Dvorak J."/>
            <person name="Tong Y."/>
            <person name="Wang J."/>
            <person name="Yang H."/>
            <person name="Li Z."/>
            <person name="Wang D."/>
            <person name="Zhang A."/>
            <person name="Wang J."/>
        </authorList>
    </citation>
    <scope>NUCLEOTIDE SEQUENCE</scope>
</reference>
<dbReference type="EMBL" id="KD032058">
    <property type="protein sequence ID" value="EMS66425.1"/>
    <property type="molecule type" value="Genomic_DNA"/>
</dbReference>
<evidence type="ECO:0000313" key="1">
    <source>
        <dbReference type="EMBL" id="EMS66425.1"/>
    </source>
</evidence>
<organism evidence="1">
    <name type="scientific">Triticum urartu</name>
    <name type="common">Red wild einkorn</name>
    <name type="synonym">Crithodium urartu</name>
    <dbReference type="NCBI Taxonomy" id="4572"/>
    <lineage>
        <taxon>Eukaryota</taxon>
        <taxon>Viridiplantae</taxon>
        <taxon>Streptophyta</taxon>
        <taxon>Embryophyta</taxon>
        <taxon>Tracheophyta</taxon>
        <taxon>Spermatophyta</taxon>
        <taxon>Magnoliopsida</taxon>
        <taxon>Liliopsida</taxon>
        <taxon>Poales</taxon>
        <taxon>Poaceae</taxon>
        <taxon>BOP clade</taxon>
        <taxon>Pooideae</taxon>
        <taxon>Triticodae</taxon>
        <taxon>Triticeae</taxon>
        <taxon>Triticinae</taxon>
        <taxon>Triticum</taxon>
    </lineage>
</organism>
<name>M8AMV3_TRIUA</name>
<protein>
    <submittedName>
        <fullName evidence="1">Uncharacterized protein</fullName>
    </submittedName>
</protein>
<accession>M8AMV3</accession>
<sequence>MHARGLAASTFSLGSALGKLPCSRHSAAIILKMGSAFKALNTQVAHVMLNSWKLEMLLTAFSDRIVKIWTTRHNRFCTDEELAADTDLISQ</sequence>
<proteinExistence type="predicted"/>
<gene>
    <name evidence="1" type="ORF">TRIUR3_08138</name>
</gene>